<dbReference type="GO" id="GO:0031267">
    <property type="term" value="F:small GTPase binding"/>
    <property type="evidence" value="ECO:0007669"/>
    <property type="project" value="TreeGrafter"/>
</dbReference>
<feature type="region of interest" description="Disordered" evidence="4">
    <location>
        <begin position="1"/>
        <end position="23"/>
    </location>
</feature>
<reference evidence="6" key="1">
    <citation type="submission" date="2016-10" db="EMBL/GenBank/DDBJ databases">
        <authorList>
            <person name="Jeantristanb JTB J.-T."/>
            <person name="Ricardo R."/>
        </authorList>
    </citation>
    <scope>NUCLEOTIDE SEQUENCE [LARGE SCALE GENOMIC DNA]</scope>
</reference>
<protein>
    <submittedName>
        <fullName evidence="5">BZ3500_MvSof-1268-A1-R1_Chr8-1g09866 protein</fullName>
    </submittedName>
</protein>
<dbReference type="AlphaFoldDB" id="A0A2X0NJE2"/>
<dbReference type="STRING" id="289078.A0A2X0NJE2"/>
<proteinExistence type="predicted"/>
<evidence type="ECO:0000256" key="3">
    <source>
        <dbReference type="ARBA" id="ARBA00022737"/>
    </source>
</evidence>
<dbReference type="SMART" id="SM00368">
    <property type="entry name" value="LRR_RI"/>
    <property type="match status" value="7"/>
</dbReference>
<dbReference type="InterPro" id="IPR001611">
    <property type="entry name" value="Leu-rich_rpt"/>
</dbReference>
<dbReference type="EMBL" id="FMWP01000087">
    <property type="protein sequence ID" value="SCZ95894.1"/>
    <property type="molecule type" value="Genomic_DNA"/>
</dbReference>
<keyword evidence="1" id="KW-0343">GTPase activation</keyword>
<dbReference type="InterPro" id="IPR027038">
    <property type="entry name" value="RanGap"/>
</dbReference>
<dbReference type="GO" id="GO:0005634">
    <property type="term" value="C:nucleus"/>
    <property type="evidence" value="ECO:0007669"/>
    <property type="project" value="TreeGrafter"/>
</dbReference>
<dbReference type="Pfam" id="PF13516">
    <property type="entry name" value="LRR_6"/>
    <property type="match status" value="3"/>
</dbReference>
<dbReference type="OrthoDB" id="184583at2759"/>
<organism evidence="5 6">
    <name type="scientific">Microbotryum saponariae</name>
    <dbReference type="NCBI Taxonomy" id="289078"/>
    <lineage>
        <taxon>Eukaryota</taxon>
        <taxon>Fungi</taxon>
        <taxon>Dikarya</taxon>
        <taxon>Basidiomycota</taxon>
        <taxon>Pucciniomycotina</taxon>
        <taxon>Microbotryomycetes</taxon>
        <taxon>Microbotryales</taxon>
        <taxon>Microbotryaceae</taxon>
        <taxon>Microbotryum</taxon>
    </lineage>
</organism>
<dbReference type="GO" id="GO:0005096">
    <property type="term" value="F:GTPase activator activity"/>
    <property type="evidence" value="ECO:0007669"/>
    <property type="project" value="UniProtKB-KW"/>
</dbReference>
<evidence type="ECO:0000313" key="6">
    <source>
        <dbReference type="Proteomes" id="UP000249723"/>
    </source>
</evidence>
<keyword evidence="3" id="KW-0677">Repeat</keyword>
<evidence type="ECO:0000313" key="5">
    <source>
        <dbReference type="EMBL" id="SCZ95894.1"/>
    </source>
</evidence>
<feature type="compositionally biased region" description="Acidic residues" evidence="4">
    <location>
        <begin position="354"/>
        <end position="385"/>
    </location>
</feature>
<keyword evidence="2" id="KW-0433">Leucine-rich repeat</keyword>
<evidence type="ECO:0000256" key="4">
    <source>
        <dbReference type="SAM" id="MobiDB-lite"/>
    </source>
</evidence>
<dbReference type="SUPFAM" id="SSF52047">
    <property type="entry name" value="RNI-like"/>
    <property type="match status" value="1"/>
</dbReference>
<dbReference type="Gene3D" id="3.80.10.10">
    <property type="entry name" value="Ribonuclease Inhibitor"/>
    <property type="match status" value="1"/>
</dbReference>
<dbReference type="GO" id="GO:0005829">
    <property type="term" value="C:cytosol"/>
    <property type="evidence" value="ECO:0007669"/>
    <property type="project" value="TreeGrafter"/>
</dbReference>
<dbReference type="GO" id="GO:0048471">
    <property type="term" value="C:perinuclear region of cytoplasm"/>
    <property type="evidence" value="ECO:0007669"/>
    <property type="project" value="TreeGrafter"/>
</dbReference>
<evidence type="ECO:0000256" key="1">
    <source>
        <dbReference type="ARBA" id="ARBA00022468"/>
    </source>
</evidence>
<dbReference type="Proteomes" id="UP000249723">
    <property type="component" value="Unassembled WGS sequence"/>
</dbReference>
<dbReference type="PANTHER" id="PTHR24113">
    <property type="entry name" value="RAN GTPASE-ACTIVATING PROTEIN 1"/>
    <property type="match status" value="1"/>
</dbReference>
<accession>A0A2X0NJE2</accession>
<dbReference type="InterPro" id="IPR032675">
    <property type="entry name" value="LRR_dom_sf"/>
</dbReference>
<dbReference type="GO" id="GO:0006913">
    <property type="term" value="P:nucleocytoplasmic transport"/>
    <property type="evidence" value="ECO:0007669"/>
    <property type="project" value="TreeGrafter"/>
</dbReference>
<keyword evidence="6" id="KW-1185">Reference proteome</keyword>
<name>A0A2X0NJE2_9BASI</name>
<dbReference type="CDD" id="cd00116">
    <property type="entry name" value="LRR_RI"/>
    <property type="match status" value="1"/>
</dbReference>
<sequence>MASTPETTSTPKDSTSTPPSSTFSLHGRALKFDDLPSIEPYLTQISTHSPPITTLILGGNTLGVPASIGLASTLETQKDLQTVDLSDIFTSRLISEIPLALKSLCTSLLKVDGLTELNLSDNAFGGRSAEPMLEFISTHPNLRVLKLNNNGMGPAGGAMIAGALFDNAENHNKHNRPSTLTTIICGRNRLENGSSAAFAKAFAALKSLKEVRMPQNGIRMEGIEAIVEGLRENKALEVLDLQDNTATQRGSKAIARSLPFWPKLHTLNLSDCLLRPKGALSIFTTLSTGSNPHLRSLKLQSNEMNAVPILELARAIESHLGELNDLELNGNLGEEGDECYEKVREALAKWGNEDGLDELDELEEEEGEEEEEEDGEEDVESESGEGEEKKEQEDSLANDLANAFAKVHVA</sequence>
<dbReference type="PANTHER" id="PTHR24113:SF12">
    <property type="entry name" value="RAN GTPASE-ACTIVATING PROTEIN 1"/>
    <property type="match status" value="1"/>
</dbReference>
<feature type="region of interest" description="Disordered" evidence="4">
    <location>
        <begin position="351"/>
        <end position="410"/>
    </location>
</feature>
<evidence type="ECO:0000256" key="2">
    <source>
        <dbReference type="ARBA" id="ARBA00022614"/>
    </source>
</evidence>
<gene>
    <name evidence="5" type="ORF">BZ3500_MVSOF-1268-A1-R1_CHR8-1G09866</name>
</gene>